<evidence type="ECO:0000313" key="3">
    <source>
        <dbReference type="Proteomes" id="UP001189429"/>
    </source>
</evidence>
<keyword evidence="3" id="KW-1185">Reference proteome</keyword>
<sequence length="192" mass="19159">FSVGCGVPPAASVMRARAPVEATVTPGAKKKRLRKSAQVAGGDDNRDEVAMSQEPDGLFVRSGACPRDAAASGGAAAPKTAGGAPAARHAAGDPSTSGAAQHRAAPPKRSRETPRANCSWALLWRRARGCGEAVARGGRPPALAAGTSPPPPRAPSPRPVAEPEHTAPALRAGAPGDGDGTGAKGPSWPPRA</sequence>
<dbReference type="EMBL" id="CAUYUJ010002254">
    <property type="protein sequence ID" value="CAK0799947.1"/>
    <property type="molecule type" value="Genomic_DNA"/>
</dbReference>
<evidence type="ECO:0000256" key="1">
    <source>
        <dbReference type="SAM" id="MobiDB-lite"/>
    </source>
</evidence>
<accession>A0ABN9Q9A7</accession>
<feature type="non-terminal residue" evidence="2">
    <location>
        <position position="192"/>
    </location>
</feature>
<gene>
    <name evidence="2" type="ORF">PCOR1329_LOCUS8256</name>
</gene>
<reference evidence="2" key="1">
    <citation type="submission" date="2023-10" db="EMBL/GenBank/DDBJ databases">
        <authorList>
            <person name="Chen Y."/>
            <person name="Shah S."/>
            <person name="Dougan E. K."/>
            <person name="Thang M."/>
            <person name="Chan C."/>
        </authorList>
    </citation>
    <scope>NUCLEOTIDE SEQUENCE [LARGE SCALE GENOMIC DNA]</scope>
</reference>
<feature type="region of interest" description="Disordered" evidence="1">
    <location>
        <begin position="133"/>
        <end position="192"/>
    </location>
</feature>
<dbReference type="Proteomes" id="UP001189429">
    <property type="component" value="Unassembled WGS sequence"/>
</dbReference>
<feature type="compositionally biased region" description="Low complexity" evidence="1">
    <location>
        <begin position="133"/>
        <end position="146"/>
    </location>
</feature>
<evidence type="ECO:0000313" key="2">
    <source>
        <dbReference type="EMBL" id="CAK0799947.1"/>
    </source>
</evidence>
<protein>
    <submittedName>
        <fullName evidence="2">Uncharacterized protein</fullName>
    </submittedName>
</protein>
<name>A0ABN9Q9A7_9DINO</name>
<proteinExistence type="predicted"/>
<feature type="region of interest" description="Disordered" evidence="1">
    <location>
        <begin position="15"/>
        <end position="116"/>
    </location>
</feature>
<comment type="caution">
    <text evidence="2">The sequence shown here is derived from an EMBL/GenBank/DDBJ whole genome shotgun (WGS) entry which is preliminary data.</text>
</comment>
<feature type="compositionally biased region" description="Low complexity" evidence="1">
    <location>
        <begin position="64"/>
        <end position="89"/>
    </location>
</feature>
<organism evidence="2 3">
    <name type="scientific">Prorocentrum cordatum</name>
    <dbReference type="NCBI Taxonomy" id="2364126"/>
    <lineage>
        <taxon>Eukaryota</taxon>
        <taxon>Sar</taxon>
        <taxon>Alveolata</taxon>
        <taxon>Dinophyceae</taxon>
        <taxon>Prorocentrales</taxon>
        <taxon>Prorocentraceae</taxon>
        <taxon>Prorocentrum</taxon>
    </lineage>
</organism>
<feature type="compositionally biased region" description="Pro residues" evidence="1">
    <location>
        <begin position="148"/>
        <end position="160"/>
    </location>
</feature>
<feature type="non-terminal residue" evidence="2">
    <location>
        <position position="1"/>
    </location>
</feature>